<accession>A0A2H0VAD0</accession>
<dbReference type="CDD" id="cd05379">
    <property type="entry name" value="CAP_bacterial"/>
    <property type="match status" value="1"/>
</dbReference>
<name>A0A2H0VAD0_9BACT</name>
<protein>
    <recommendedName>
        <fullName evidence="1">SCP domain-containing protein</fullName>
    </recommendedName>
</protein>
<gene>
    <name evidence="2" type="ORF">COT92_03155</name>
</gene>
<sequence length="285" mass="32191">MKKFIVAILILVAGVAVFDYWTNDNSKIKNLAQDYVGNKNLTEITREVFTSGPLRNLVKNPSAKLTSGGVVEWTNKQRELSGLKKLSFNSKLTAAAKAKVEDMFKNQYFEHISPDGKGPADLANASKYDYIRVGENLALGNYDNDQILVEAWMNSPGHRANILNEKFTEIGVYVFKGMFEGDETWLAVQEFGKPASSCPSINPFFKQQISSTETEVDVLSQQIQTLKTELANMDPRSKEEYDRYNQKVSEFNSFVKIYNNKVDTLKKLTEDYNTQVKAYNLCASL</sequence>
<dbReference type="InterPro" id="IPR035940">
    <property type="entry name" value="CAP_sf"/>
</dbReference>
<dbReference type="PANTHER" id="PTHR31157:SF1">
    <property type="entry name" value="SCP DOMAIN-CONTAINING PROTEIN"/>
    <property type="match status" value="1"/>
</dbReference>
<proteinExistence type="predicted"/>
<dbReference type="EMBL" id="PFAK01000051">
    <property type="protein sequence ID" value="PIR96044.1"/>
    <property type="molecule type" value="Genomic_DNA"/>
</dbReference>
<dbReference type="AlphaFoldDB" id="A0A2H0VAD0"/>
<dbReference type="SUPFAM" id="SSF55797">
    <property type="entry name" value="PR-1-like"/>
    <property type="match status" value="1"/>
</dbReference>
<dbReference type="InterPro" id="IPR014044">
    <property type="entry name" value="CAP_dom"/>
</dbReference>
<dbReference type="Proteomes" id="UP000230922">
    <property type="component" value="Unassembled WGS sequence"/>
</dbReference>
<evidence type="ECO:0000313" key="3">
    <source>
        <dbReference type="Proteomes" id="UP000230922"/>
    </source>
</evidence>
<dbReference type="Pfam" id="PF00188">
    <property type="entry name" value="CAP"/>
    <property type="match status" value="1"/>
</dbReference>
<comment type="caution">
    <text evidence="2">The sequence shown here is derived from an EMBL/GenBank/DDBJ whole genome shotgun (WGS) entry which is preliminary data.</text>
</comment>
<evidence type="ECO:0000259" key="1">
    <source>
        <dbReference type="Pfam" id="PF00188"/>
    </source>
</evidence>
<dbReference type="Gene3D" id="3.40.33.10">
    <property type="entry name" value="CAP"/>
    <property type="match status" value="1"/>
</dbReference>
<feature type="domain" description="SCP" evidence="1">
    <location>
        <begin position="74"/>
        <end position="175"/>
    </location>
</feature>
<organism evidence="2 3">
    <name type="scientific">Candidatus Doudnabacteria bacterium CG10_big_fil_rev_8_21_14_0_10_42_18</name>
    <dbReference type="NCBI Taxonomy" id="1974552"/>
    <lineage>
        <taxon>Bacteria</taxon>
        <taxon>Candidatus Doudnaibacteriota</taxon>
    </lineage>
</organism>
<evidence type="ECO:0000313" key="2">
    <source>
        <dbReference type="EMBL" id="PIR96044.1"/>
    </source>
</evidence>
<dbReference type="PANTHER" id="PTHR31157">
    <property type="entry name" value="SCP DOMAIN-CONTAINING PROTEIN"/>
    <property type="match status" value="1"/>
</dbReference>
<reference evidence="3" key="1">
    <citation type="submission" date="2017-09" db="EMBL/GenBank/DDBJ databases">
        <title>Depth-based differentiation of microbial function through sediment-hosted aquifers and enrichment of novel symbionts in the deep terrestrial subsurface.</title>
        <authorList>
            <person name="Probst A.J."/>
            <person name="Ladd B."/>
            <person name="Jarett J.K."/>
            <person name="Geller-Mcgrath D.E."/>
            <person name="Sieber C.M.K."/>
            <person name="Emerson J.B."/>
            <person name="Anantharaman K."/>
            <person name="Thomas B.C."/>
            <person name="Malmstrom R."/>
            <person name="Stieglmeier M."/>
            <person name="Klingl A."/>
            <person name="Woyke T."/>
            <person name="Ryan C.M."/>
            <person name="Banfield J.F."/>
        </authorList>
    </citation>
    <scope>NUCLEOTIDE SEQUENCE [LARGE SCALE GENOMIC DNA]</scope>
</reference>